<name>A0A7X2NTM7_9FIRM</name>
<dbReference type="SUPFAM" id="SSF144052">
    <property type="entry name" value="Thermophilic metalloprotease-like"/>
    <property type="match status" value="1"/>
</dbReference>
<keyword evidence="9" id="KW-0482">Metalloprotease</keyword>
<gene>
    <name evidence="10" type="ORF">FYJ51_10665</name>
</gene>
<evidence type="ECO:0000256" key="3">
    <source>
        <dbReference type="ARBA" id="ARBA00001947"/>
    </source>
</evidence>
<keyword evidence="7" id="KW-0479">Metal-binding</keyword>
<evidence type="ECO:0000256" key="9">
    <source>
        <dbReference type="ARBA" id="ARBA00023049"/>
    </source>
</evidence>
<organism evidence="10 11">
    <name type="scientific">Stecheria intestinalis</name>
    <dbReference type="NCBI Taxonomy" id="2606630"/>
    <lineage>
        <taxon>Bacteria</taxon>
        <taxon>Bacillati</taxon>
        <taxon>Bacillota</taxon>
        <taxon>Erysipelotrichia</taxon>
        <taxon>Erysipelotrichales</taxon>
        <taxon>Erysipelotrichaceae</taxon>
        <taxon>Stecheria</taxon>
    </lineage>
</organism>
<evidence type="ECO:0000256" key="6">
    <source>
        <dbReference type="ARBA" id="ARBA00022670"/>
    </source>
</evidence>
<dbReference type="RefSeq" id="WP_154505565.1">
    <property type="nucleotide sequence ID" value="NZ_VUMN01000029.1"/>
</dbReference>
<evidence type="ECO:0000256" key="7">
    <source>
        <dbReference type="ARBA" id="ARBA00022723"/>
    </source>
</evidence>
<dbReference type="PANTHER" id="PTHR34448:SF3">
    <property type="entry name" value="AMINOPEPTIDASE AMPS"/>
    <property type="match status" value="1"/>
</dbReference>
<sequence>MPDQKTLRNYARLAIETGVNVQKGQLLVISCPVTHSDFAHLCMEEAYRCGAGEVWMNWADEDAERINLLYGEEAFLAKIPEYQLARVKEAQERKAAFLHIISPVPGIMAGVDEAKAGRISKSRRKAMAPYQAYSMASKGQWSILALPNPRWAVQVFPEEKDPEIAEQKLWNAILNTVYVNAEDDPVAIWKAHSREIRHHCDLLDQKHFKAIHFHNSLGTDLTVGLAEEHLWGGGEEKASEIGCLFNPNLPTEEVFTTPDRMHVDGTVYASRPLLYEGHRIENFSVTFEHGKAVSCHADKGEETLKQILSSDENSDRLGEVALISYDTPISEMKILFLNTLFDENASCHLAFGASYPGQIENGTKMSEEELKEHGGNVSEIHVDFMFGTADLTADGIYEDGTSEPVFRDGRFVF</sequence>
<dbReference type="AlphaFoldDB" id="A0A7X2NTM7"/>
<comment type="cofactor">
    <cofactor evidence="1">
        <name>Co(2+)</name>
        <dbReference type="ChEBI" id="CHEBI:48828"/>
    </cofactor>
</comment>
<comment type="similarity">
    <text evidence="4">Belongs to the peptidase M29 family.</text>
</comment>
<keyword evidence="6" id="KW-0645">Protease</keyword>
<comment type="cofactor">
    <cofactor evidence="2">
        <name>Mg(2+)</name>
        <dbReference type="ChEBI" id="CHEBI:18420"/>
    </cofactor>
</comment>
<dbReference type="PRINTS" id="PR00919">
    <property type="entry name" value="THERMOPTASE"/>
</dbReference>
<protein>
    <submittedName>
        <fullName evidence="10">Aminopeptidase</fullName>
    </submittedName>
</protein>
<dbReference type="InterPro" id="IPR052170">
    <property type="entry name" value="M29_Exopeptidase"/>
</dbReference>
<dbReference type="GO" id="GO:0046872">
    <property type="term" value="F:metal ion binding"/>
    <property type="evidence" value="ECO:0007669"/>
    <property type="project" value="UniProtKB-KW"/>
</dbReference>
<dbReference type="Gene3D" id="3.40.1830.10">
    <property type="entry name" value="Thermophilic metalloprotease (M29)"/>
    <property type="match status" value="1"/>
</dbReference>
<evidence type="ECO:0000256" key="2">
    <source>
        <dbReference type="ARBA" id="ARBA00001946"/>
    </source>
</evidence>
<dbReference type="Pfam" id="PF02073">
    <property type="entry name" value="Peptidase_M29"/>
    <property type="match status" value="1"/>
</dbReference>
<evidence type="ECO:0000256" key="8">
    <source>
        <dbReference type="ARBA" id="ARBA00022801"/>
    </source>
</evidence>
<dbReference type="EMBL" id="VUMN01000029">
    <property type="protein sequence ID" value="MSS59354.1"/>
    <property type="molecule type" value="Genomic_DNA"/>
</dbReference>
<dbReference type="PANTHER" id="PTHR34448">
    <property type="entry name" value="AMINOPEPTIDASE"/>
    <property type="match status" value="1"/>
</dbReference>
<evidence type="ECO:0000256" key="4">
    <source>
        <dbReference type="ARBA" id="ARBA00008236"/>
    </source>
</evidence>
<proteinExistence type="inferred from homology"/>
<keyword evidence="5 10" id="KW-0031">Aminopeptidase</keyword>
<dbReference type="Proteomes" id="UP000461880">
    <property type="component" value="Unassembled WGS sequence"/>
</dbReference>
<reference evidence="10 11" key="1">
    <citation type="submission" date="2019-08" db="EMBL/GenBank/DDBJ databases">
        <title>In-depth cultivation of the pig gut microbiome towards novel bacterial diversity and tailored functional studies.</title>
        <authorList>
            <person name="Wylensek D."/>
            <person name="Hitch T.C.A."/>
            <person name="Clavel T."/>
        </authorList>
    </citation>
    <scope>NUCLEOTIDE SEQUENCE [LARGE SCALE GENOMIC DNA]</scope>
    <source>
        <strain evidence="10 11">Oil+RF-744-GAM-WT-6</strain>
    </source>
</reference>
<dbReference type="GO" id="GO:0004177">
    <property type="term" value="F:aminopeptidase activity"/>
    <property type="evidence" value="ECO:0007669"/>
    <property type="project" value="UniProtKB-KW"/>
</dbReference>
<evidence type="ECO:0000313" key="10">
    <source>
        <dbReference type="EMBL" id="MSS59354.1"/>
    </source>
</evidence>
<dbReference type="GO" id="GO:0008237">
    <property type="term" value="F:metallopeptidase activity"/>
    <property type="evidence" value="ECO:0007669"/>
    <property type="project" value="UniProtKB-KW"/>
</dbReference>
<dbReference type="InterPro" id="IPR000787">
    <property type="entry name" value="Peptidase_M29"/>
</dbReference>
<comment type="cofactor">
    <cofactor evidence="3">
        <name>Zn(2+)</name>
        <dbReference type="ChEBI" id="CHEBI:29105"/>
    </cofactor>
</comment>
<dbReference type="InterPro" id="IPR035097">
    <property type="entry name" value="M29_N-terminal"/>
</dbReference>
<comment type="caution">
    <text evidence="10">The sequence shown here is derived from an EMBL/GenBank/DDBJ whole genome shotgun (WGS) entry which is preliminary data.</text>
</comment>
<evidence type="ECO:0000256" key="5">
    <source>
        <dbReference type="ARBA" id="ARBA00022438"/>
    </source>
</evidence>
<evidence type="ECO:0000256" key="1">
    <source>
        <dbReference type="ARBA" id="ARBA00001941"/>
    </source>
</evidence>
<keyword evidence="11" id="KW-1185">Reference proteome</keyword>
<evidence type="ECO:0000313" key="11">
    <source>
        <dbReference type="Proteomes" id="UP000461880"/>
    </source>
</evidence>
<accession>A0A7X2NTM7</accession>
<dbReference type="GO" id="GO:0006508">
    <property type="term" value="P:proteolysis"/>
    <property type="evidence" value="ECO:0007669"/>
    <property type="project" value="UniProtKB-KW"/>
</dbReference>
<keyword evidence="8" id="KW-0378">Hydrolase</keyword>